<evidence type="ECO:0000313" key="2">
    <source>
        <dbReference type="EMBL" id="KAJ8311759.1"/>
    </source>
</evidence>
<dbReference type="SUPFAM" id="SSF141086">
    <property type="entry name" value="Agglutinin HPA-like"/>
    <property type="match status" value="1"/>
</dbReference>
<comment type="caution">
    <text evidence="2">The sequence shown here is derived from an EMBL/GenBank/DDBJ whole genome shotgun (WGS) entry which is preliminary data.</text>
</comment>
<dbReference type="InterPro" id="IPR037221">
    <property type="entry name" value="H-type_lectin_dom_sf"/>
</dbReference>
<organism evidence="2 3">
    <name type="scientific">Tegillarca granosa</name>
    <name type="common">Malaysian cockle</name>
    <name type="synonym">Anadara granosa</name>
    <dbReference type="NCBI Taxonomy" id="220873"/>
    <lineage>
        <taxon>Eukaryota</taxon>
        <taxon>Metazoa</taxon>
        <taxon>Spiralia</taxon>
        <taxon>Lophotrochozoa</taxon>
        <taxon>Mollusca</taxon>
        <taxon>Bivalvia</taxon>
        <taxon>Autobranchia</taxon>
        <taxon>Pteriomorphia</taxon>
        <taxon>Arcoida</taxon>
        <taxon>Arcoidea</taxon>
        <taxon>Arcidae</taxon>
        <taxon>Tegillarca</taxon>
    </lineage>
</organism>
<keyword evidence="3" id="KW-1185">Reference proteome</keyword>
<dbReference type="Pfam" id="PF09458">
    <property type="entry name" value="H_lectin"/>
    <property type="match status" value="1"/>
</dbReference>
<protein>
    <recommendedName>
        <fullName evidence="1">H-type lectin domain-containing protein</fullName>
    </recommendedName>
</protein>
<evidence type="ECO:0000313" key="3">
    <source>
        <dbReference type="Proteomes" id="UP001217089"/>
    </source>
</evidence>
<name>A0ABQ9F351_TEGGR</name>
<reference evidence="2 3" key="1">
    <citation type="submission" date="2022-12" db="EMBL/GenBank/DDBJ databases">
        <title>Chromosome-level genome of Tegillarca granosa.</title>
        <authorList>
            <person name="Kim J."/>
        </authorList>
    </citation>
    <scope>NUCLEOTIDE SEQUENCE [LARGE SCALE GENOMIC DNA]</scope>
    <source>
        <strain evidence="2">Teg-2019</strain>
        <tissue evidence="2">Adductor muscle</tissue>
    </source>
</reference>
<accession>A0ABQ9F351</accession>
<dbReference type="InterPro" id="IPR019019">
    <property type="entry name" value="H-type_lectin_domain"/>
</dbReference>
<proteinExistence type="predicted"/>
<dbReference type="EMBL" id="JARBDR010000496">
    <property type="protein sequence ID" value="KAJ8311759.1"/>
    <property type="molecule type" value="Genomic_DNA"/>
</dbReference>
<feature type="domain" description="H-type lectin" evidence="1">
    <location>
        <begin position="53"/>
        <end position="118"/>
    </location>
</feature>
<sequence>MVNGKFSFSEEQNFIAHNLRNNYVHQRKLRGHFGQTGEYGLLRAPNPPSWPGTKKIKFNPPFSTKPSIVHGFVVLDSDRSRNFRASVTVSDVSKTGFTLTLSKWADTKLYGLKVRWMACR</sequence>
<dbReference type="Proteomes" id="UP001217089">
    <property type="component" value="Unassembled WGS sequence"/>
</dbReference>
<evidence type="ECO:0000259" key="1">
    <source>
        <dbReference type="Pfam" id="PF09458"/>
    </source>
</evidence>
<dbReference type="Gene3D" id="2.60.40.2080">
    <property type="match status" value="1"/>
</dbReference>
<gene>
    <name evidence="2" type="ORF">KUTeg_011114</name>
</gene>